<dbReference type="InterPro" id="IPR002999">
    <property type="entry name" value="Tudor"/>
</dbReference>
<dbReference type="Gene3D" id="2.30.30.140">
    <property type="match status" value="1"/>
</dbReference>
<dbReference type="Gene3D" id="2.40.50.90">
    <property type="match status" value="1"/>
</dbReference>
<dbReference type="EMBL" id="CASHTH010002587">
    <property type="protein sequence ID" value="CAI8032172.1"/>
    <property type="molecule type" value="Genomic_DNA"/>
</dbReference>
<dbReference type="AlphaFoldDB" id="A0AA35WZE3"/>
<organism evidence="2 3">
    <name type="scientific">Geodia barretti</name>
    <name type="common">Barrett's horny sponge</name>
    <dbReference type="NCBI Taxonomy" id="519541"/>
    <lineage>
        <taxon>Eukaryota</taxon>
        <taxon>Metazoa</taxon>
        <taxon>Porifera</taxon>
        <taxon>Demospongiae</taxon>
        <taxon>Heteroscleromorpha</taxon>
        <taxon>Tetractinellida</taxon>
        <taxon>Astrophorina</taxon>
        <taxon>Geodiidae</taxon>
        <taxon>Geodia</taxon>
    </lineage>
</organism>
<dbReference type="Pfam" id="PF00567">
    <property type="entry name" value="TUDOR"/>
    <property type="match status" value="1"/>
</dbReference>
<dbReference type="SMART" id="SM00333">
    <property type="entry name" value="TUDOR"/>
    <property type="match status" value="1"/>
</dbReference>
<comment type="caution">
    <text evidence="2">The sequence shown here is derived from an EMBL/GenBank/DDBJ whole genome shotgun (WGS) entry which is preliminary data.</text>
</comment>
<name>A0AA35WZE3_GEOBA</name>
<evidence type="ECO:0000313" key="2">
    <source>
        <dbReference type="EMBL" id="CAI8032172.1"/>
    </source>
</evidence>
<feature type="domain" description="Tudor" evidence="1">
    <location>
        <begin position="57"/>
        <end position="115"/>
    </location>
</feature>
<dbReference type="Proteomes" id="UP001174909">
    <property type="component" value="Unassembled WGS sequence"/>
</dbReference>
<proteinExistence type="predicted"/>
<dbReference type="PANTHER" id="PTHR22948">
    <property type="entry name" value="TUDOR DOMAIN CONTAINING PROTEIN"/>
    <property type="match status" value="1"/>
</dbReference>
<gene>
    <name evidence="2" type="ORF">GBAR_LOCUS18214</name>
</gene>
<feature type="non-terminal residue" evidence="2">
    <location>
        <position position="188"/>
    </location>
</feature>
<dbReference type="InterPro" id="IPR035437">
    <property type="entry name" value="SNase_OB-fold_sf"/>
</dbReference>
<keyword evidence="3" id="KW-1185">Reference proteome</keyword>
<dbReference type="PANTHER" id="PTHR22948:SF29">
    <property type="entry name" value="FI02030P-RELATED"/>
    <property type="match status" value="1"/>
</dbReference>
<evidence type="ECO:0000259" key="1">
    <source>
        <dbReference type="PROSITE" id="PS50304"/>
    </source>
</evidence>
<sequence>MSTKVEFGVIQKLLVTEVTQLGQAVFVQLDTPEAYQVQDLSREIETHVSERNRDQLKFETGSRCYARACDGVLYRALVVTKNAGTTATVYFTDYGNSEEVEISDMYPPTGSYFDLPAQGLCCTLSDFIPKESQWSETIHEILVEKLLNQEVHGMFRSISSNLHPYSDAVLQDSGGGCYPSYNVTLFQD</sequence>
<protein>
    <submittedName>
        <fullName evidence="2">Tudor domain-containing protein 1</fullName>
    </submittedName>
</protein>
<dbReference type="PROSITE" id="PS50304">
    <property type="entry name" value="TUDOR"/>
    <property type="match status" value="1"/>
</dbReference>
<reference evidence="2" key="1">
    <citation type="submission" date="2023-03" db="EMBL/GenBank/DDBJ databases">
        <authorList>
            <person name="Steffen K."/>
            <person name="Cardenas P."/>
        </authorList>
    </citation>
    <scope>NUCLEOTIDE SEQUENCE</scope>
</reference>
<dbReference type="SUPFAM" id="SSF63748">
    <property type="entry name" value="Tudor/PWWP/MBT"/>
    <property type="match status" value="1"/>
</dbReference>
<dbReference type="InterPro" id="IPR050621">
    <property type="entry name" value="Tudor_domain_containing"/>
</dbReference>
<evidence type="ECO:0000313" key="3">
    <source>
        <dbReference type="Proteomes" id="UP001174909"/>
    </source>
</evidence>
<accession>A0AA35WZE3</accession>